<sequence length="31" mass="3206">GGFFTAIAILSRVEQSPKTAALAGCDQILRA</sequence>
<name>A0A0F8YEZ3_9ZZZZ</name>
<evidence type="ECO:0000313" key="1">
    <source>
        <dbReference type="EMBL" id="KKK80003.1"/>
    </source>
</evidence>
<comment type="caution">
    <text evidence="1">The sequence shown here is derived from an EMBL/GenBank/DDBJ whole genome shotgun (WGS) entry which is preliminary data.</text>
</comment>
<feature type="non-terminal residue" evidence="1">
    <location>
        <position position="1"/>
    </location>
</feature>
<proteinExistence type="predicted"/>
<reference evidence="1" key="1">
    <citation type="journal article" date="2015" name="Nature">
        <title>Complex archaea that bridge the gap between prokaryotes and eukaryotes.</title>
        <authorList>
            <person name="Spang A."/>
            <person name="Saw J.H."/>
            <person name="Jorgensen S.L."/>
            <person name="Zaremba-Niedzwiedzka K."/>
            <person name="Martijn J."/>
            <person name="Lind A.E."/>
            <person name="van Eijk R."/>
            <person name="Schleper C."/>
            <person name="Guy L."/>
            <person name="Ettema T.J."/>
        </authorList>
    </citation>
    <scope>NUCLEOTIDE SEQUENCE</scope>
</reference>
<gene>
    <name evidence="1" type="ORF">LCGC14_2827820</name>
</gene>
<protein>
    <submittedName>
        <fullName evidence="1">Uncharacterized protein</fullName>
    </submittedName>
</protein>
<dbReference type="EMBL" id="LAZR01053776">
    <property type="protein sequence ID" value="KKK80003.1"/>
    <property type="molecule type" value="Genomic_DNA"/>
</dbReference>
<accession>A0A0F8YEZ3</accession>
<organism evidence="1">
    <name type="scientific">marine sediment metagenome</name>
    <dbReference type="NCBI Taxonomy" id="412755"/>
    <lineage>
        <taxon>unclassified sequences</taxon>
        <taxon>metagenomes</taxon>
        <taxon>ecological metagenomes</taxon>
    </lineage>
</organism>
<dbReference type="AlphaFoldDB" id="A0A0F8YEZ3"/>